<gene>
    <name evidence="2" type="ORF">NITLEN_50087</name>
</gene>
<dbReference type="Proteomes" id="UP000248168">
    <property type="component" value="Unassembled WGS sequence"/>
</dbReference>
<dbReference type="AlphaFoldDB" id="A0A330L9T0"/>
<evidence type="ECO:0000313" key="3">
    <source>
        <dbReference type="Proteomes" id="UP000248168"/>
    </source>
</evidence>
<evidence type="ECO:0000313" key="2">
    <source>
        <dbReference type="EMBL" id="SPP66047.1"/>
    </source>
</evidence>
<protein>
    <submittedName>
        <fullName evidence="2">Uncharacterized protein</fullName>
    </submittedName>
</protein>
<evidence type="ECO:0000256" key="1">
    <source>
        <dbReference type="SAM" id="MobiDB-lite"/>
    </source>
</evidence>
<reference evidence="3" key="1">
    <citation type="submission" date="2018-04" db="EMBL/GenBank/DDBJ databases">
        <authorList>
            <person name="Lucker S."/>
            <person name="Sakoula D."/>
        </authorList>
    </citation>
    <scope>NUCLEOTIDE SEQUENCE [LARGE SCALE GENOMIC DNA]</scope>
</reference>
<dbReference type="EMBL" id="OUNR01000018">
    <property type="protein sequence ID" value="SPP66047.1"/>
    <property type="molecule type" value="Genomic_DNA"/>
</dbReference>
<feature type="region of interest" description="Disordered" evidence="1">
    <location>
        <begin position="40"/>
        <end position="62"/>
    </location>
</feature>
<sequence length="62" mass="6993">MGQRRPISAGRHAQIFEVTTVFDFLRREAEWGGQAPFSLSRTMGRTERRRGTGMRIDSGPLG</sequence>
<proteinExistence type="predicted"/>
<organism evidence="2 3">
    <name type="scientific">Nitrospira lenta</name>
    <dbReference type="NCBI Taxonomy" id="1436998"/>
    <lineage>
        <taxon>Bacteria</taxon>
        <taxon>Pseudomonadati</taxon>
        <taxon>Nitrospirota</taxon>
        <taxon>Nitrospiria</taxon>
        <taxon>Nitrospirales</taxon>
        <taxon>Nitrospiraceae</taxon>
        <taxon>Nitrospira</taxon>
    </lineage>
</organism>
<keyword evidence="3" id="KW-1185">Reference proteome</keyword>
<dbReference type="InParanoid" id="A0A330L9T0"/>
<name>A0A330L9T0_9BACT</name>
<accession>A0A330L9T0</accession>